<evidence type="ECO:0000313" key="2">
    <source>
        <dbReference type="EMBL" id="MEH8016702.1"/>
    </source>
</evidence>
<gene>
    <name evidence="2" type="ORF">MN202_05640</name>
</gene>
<dbReference type="Proteomes" id="UP001375382">
    <property type="component" value="Unassembled WGS sequence"/>
</dbReference>
<organism evidence="2 3">
    <name type="scientific">Rheinheimera muenzenbergensis</name>
    <dbReference type="NCBI Taxonomy" id="1193628"/>
    <lineage>
        <taxon>Bacteria</taxon>
        <taxon>Pseudomonadati</taxon>
        <taxon>Pseudomonadota</taxon>
        <taxon>Gammaproteobacteria</taxon>
        <taxon>Chromatiales</taxon>
        <taxon>Chromatiaceae</taxon>
        <taxon>Rheinheimera</taxon>
    </lineage>
</organism>
<evidence type="ECO:0000313" key="3">
    <source>
        <dbReference type="Proteomes" id="UP001375382"/>
    </source>
</evidence>
<protein>
    <recommendedName>
        <fullName evidence="4">DUF3352 domain-containing protein</fullName>
    </recommendedName>
</protein>
<name>A0ABU8C598_9GAMM</name>
<keyword evidence="3" id="KW-1185">Reference proteome</keyword>
<feature type="signal peptide" evidence="1">
    <location>
        <begin position="1"/>
        <end position="24"/>
    </location>
</feature>
<sequence length="575" mass="61931">MRKTLIAAAVIAAGAFAYYQLSGAGTEAAIPELDYVPADTVMFSGQFKPVNVTDYLKSIGFGPQYYANPEFDQVLQDLVDSADNAPQVKFLVALLRDYLAMLSSGQDFSAKSGFKNDMRNLMYMVGMSPVLRMEVSDTNAFLAIFDRAEQESGFSHQPVSNADVSYRRYRFEHEAVQLDLLVTVKDGWGTLAITSDSLASANISQLLAVAKPAKNFNSEQVLTKLADKYNLSQDAIGFISFTELAKGLTSADGNRLAQDIQTVFASELDAIADWRSAECQQDVGTITQNWPGVFFDGELDYSSSNVARISSNMLLASSNKTVLSALSSLRGYLPPHMQSNSNAAMFHFGLGLDPVQLSSAVGKVWSEMTEPAYSCQPLAELQQQLKQSNPVAMLAMAGMANGVQGMSVTINNLALDSATMQPTAMDALVSVSVANARTFISGLTALNPELADIELPQVGEEAELAQFVPQAAMFGVEAKLKLADDHVLVYSGSTAKQQADAVAASKLEKNGLFSMGLDYAAFFQTLAQAMESSGQPVPDDFKALQQMDMALTMSVDITEQGIQTKTHMEIGSTAQ</sequence>
<dbReference type="EMBL" id="JALAAR010000004">
    <property type="protein sequence ID" value="MEH8016702.1"/>
    <property type="molecule type" value="Genomic_DNA"/>
</dbReference>
<feature type="chain" id="PRO_5046906385" description="DUF3352 domain-containing protein" evidence="1">
    <location>
        <begin position="25"/>
        <end position="575"/>
    </location>
</feature>
<dbReference type="RefSeq" id="WP_335735120.1">
    <property type="nucleotide sequence ID" value="NZ_JALAAR010000004.1"/>
</dbReference>
<evidence type="ECO:0000256" key="1">
    <source>
        <dbReference type="SAM" id="SignalP"/>
    </source>
</evidence>
<evidence type="ECO:0008006" key="4">
    <source>
        <dbReference type="Google" id="ProtNLM"/>
    </source>
</evidence>
<proteinExistence type="predicted"/>
<accession>A0ABU8C598</accession>
<comment type="caution">
    <text evidence="2">The sequence shown here is derived from an EMBL/GenBank/DDBJ whole genome shotgun (WGS) entry which is preliminary data.</text>
</comment>
<keyword evidence="1" id="KW-0732">Signal</keyword>
<reference evidence="2 3" key="1">
    <citation type="journal article" date="2023" name="Ecotoxicol. Environ. Saf.">
        <title>Mercury remediation potential of mercury-resistant strain Rheinheimera metallidurans sp. nov. isolated from a municipal waste dumping site.</title>
        <authorList>
            <person name="Yadav V."/>
            <person name="Manjhi A."/>
            <person name="Vadakedath N."/>
        </authorList>
    </citation>
    <scope>NUCLEOTIDE SEQUENCE [LARGE SCALE GENOMIC DNA]</scope>
    <source>
        <strain evidence="2 3">E-49</strain>
    </source>
</reference>